<organism evidence="5">
    <name type="scientific">marine sediment metagenome</name>
    <dbReference type="NCBI Taxonomy" id="412755"/>
    <lineage>
        <taxon>unclassified sequences</taxon>
        <taxon>metagenomes</taxon>
        <taxon>ecological metagenomes</taxon>
    </lineage>
</organism>
<name>A0A0F8YG26_9ZZZZ</name>
<evidence type="ECO:0000313" key="5">
    <source>
        <dbReference type="EMBL" id="KKK80418.1"/>
    </source>
</evidence>
<proteinExistence type="predicted"/>
<dbReference type="PANTHER" id="PTHR30332:SF24">
    <property type="entry name" value="SECRETIN GSPD-RELATED"/>
    <property type="match status" value="1"/>
</dbReference>
<evidence type="ECO:0000256" key="3">
    <source>
        <dbReference type="ARBA" id="ARBA00023136"/>
    </source>
</evidence>
<accession>A0A0F8YG26</accession>
<sequence length="162" mass="17807">FGRLSFNVNYEDRSVTSGTILNVIPTITPDKKHVLLNIEAVLTDFLGFRRQVIDVGFFGGDLPGAGEDYTIEFPQVEVSRVQTRVSVPDGGTLLLGGQKLSVETEIESGIPILSKIPFIGRLFSNRTKVRDNRILLILVKPTIILQEEAEAEAIAAMEGGFY</sequence>
<keyword evidence="2" id="KW-0732">Signal</keyword>
<dbReference type="InterPro" id="IPR050810">
    <property type="entry name" value="Bact_Secretion_Sys_Channel"/>
</dbReference>
<dbReference type="Pfam" id="PF00263">
    <property type="entry name" value="Secretin"/>
    <property type="match status" value="1"/>
</dbReference>
<dbReference type="EMBL" id="LAZR01053589">
    <property type="protein sequence ID" value="KKK80418.1"/>
    <property type="molecule type" value="Genomic_DNA"/>
</dbReference>
<dbReference type="PRINTS" id="PR00811">
    <property type="entry name" value="BCTERIALGSPD"/>
</dbReference>
<gene>
    <name evidence="5" type="ORF">LCGC14_2823680</name>
</gene>
<protein>
    <recommendedName>
        <fullName evidence="4">Type II/III secretion system secretin-like domain-containing protein</fullName>
    </recommendedName>
</protein>
<evidence type="ECO:0000256" key="1">
    <source>
        <dbReference type="ARBA" id="ARBA00004370"/>
    </source>
</evidence>
<feature type="non-terminal residue" evidence="5">
    <location>
        <position position="1"/>
    </location>
</feature>
<keyword evidence="3" id="KW-0472">Membrane</keyword>
<dbReference type="AlphaFoldDB" id="A0A0F8YG26"/>
<comment type="caution">
    <text evidence="5">The sequence shown here is derived from an EMBL/GenBank/DDBJ whole genome shotgun (WGS) entry which is preliminary data.</text>
</comment>
<comment type="subcellular location">
    <subcellularLocation>
        <location evidence="1">Membrane</location>
    </subcellularLocation>
</comment>
<dbReference type="GO" id="GO:0015627">
    <property type="term" value="C:type II protein secretion system complex"/>
    <property type="evidence" value="ECO:0007669"/>
    <property type="project" value="TreeGrafter"/>
</dbReference>
<reference evidence="5" key="1">
    <citation type="journal article" date="2015" name="Nature">
        <title>Complex archaea that bridge the gap between prokaryotes and eukaryotes.</title>
        <authorList>
            <person name="Spang A."/>
            <person name="Saw J.H."/>
            <person name="Jorgensen S.L."/>
            <person name="Zaremba-Niedzwiedzka K."/>
            <person name="Martijn J."/>
            <person name="Lind A.E."/>
            <person name="van Eijk R."/>
            <person name="Schleper C."/>
            <person name="Guy L."/>
            <person name="Ettema T.J."/>
        </authorList>
    </citation>
    <scope>NUCLEOTIDE SEQUENCE</scope>
</reference>
<evidence type="ECO:0000259" key="4">
    <source>
        <dbReference type="Pfam" id="PF00263"/>
    </source>
</evidence>
<feature type="domain" description="Type II/III secretion system secretin-like" evidence="4">
    <location>
        <begin position="14"/>
        <end position="144"/>
    </location>
</feature>
<evidence type="ECO:0000256" key="2">
    <source>
        <dbReference type="ARBA" id="ARBA00022729"/>
    </source>
</evidence>
<dbReference type="GO" id="GO:0016020">
    <property type="term" value="C:membrane"/>
    <property type="evidence" value="ECO:0007669"/>
    <property type="project" value="UniProtKB-SubCell"/>
</dbReference>
<dbReference type="InterPro" id="IPR004846">
    <property type="entry name" value="T2SS/T3SS_dom"/>
</dbReference>
<dbReference type="PANTHER" id="PTHR30332">
    <property type="entry name" value="PROBABLE GENERAL SECRETION PATHWAY PROTEIN D"/>
    <property type="match status" value="1"/>
</dbReference>
<dbReference type="InterPro" id="IPR001775">
    <property type="entry name" value="GspD/PilQ"/>
</dbReference>
<dbReference type="GO" id="GO:0009306">
    <property type="term" value="P:protein secretion"/>
    <property type="evidence" value="ECO:0007669"/>
    <property type="project" value="InterPro"/>
</dbReference>